<feature type="domain" description="Fibronectin type-III" evidence="2">
    <location>
        <begin position="296"/>
        <end position="392"/>
    </location>
</feature>
<dbReference type="OrthoDB" id="438268at2759"/>
<dbReference type="Proteomes" id="UP001149090">
    <property type="component" value="Unassembled WGS sequence"/>
</dbReference>
<accession>A0A9Q0L6A5</accession>
<protein>
    <submittedName>
        <fullName evidence="3">Cortexillin-2</fullName>
    </submittedName>
</protein>
<dbReference type="SUPFAM" id="SSF47576">
    <property type="entry name" value="Calponin-homology domain, CH-domain"/>
    <property type="match status" value="1"/>
</dbReference>
<reference evidence="3" key="1">
    <citation type="submission" date="2022-10" db="EMBL/GenBank/DDBJ databases">
        <title>Novel sulphate-reducing endosymbionts in the free-living metamonad Anaeramoeba.</title>
        <authorList>
            <person name="Jerlstrom-Hultqvist J."/>
            <person name="Cepicka I."/>
            <person name="Gallot-Lavallee L."/>
            <person name="Salas-Leiva D."/>
            <person name="Curtis B.A."/>
            <person name="Zahonova K."/>
            <person name="Pipaliya S."/>
            <person name="Dacks J."/>
            <person name="Roger A.J."/>
        </authorList>
    </citation>
    <scope>NUCLEOTIDE SEQUENCE</scope>
    <source>
        <strain evidence="3">BMAN</strain>
    </source>
</reference>
<dbReference type="Pfam" id="PF00041">
    <property type="entry name" value="fn3"/>
    <property type="match status" value="1"/>
</dbReference>
<dbReference type="SMART" id="SM00060">
    <property type="entry name" value="FN3"/>
    <property type="match status" value="1"/>
</dbReference>
<dbReference type="InterPro" id="IPR036872">
    <property type="entry name" value="CH_dom_sf"/>
</dbReference>
<dbReference type="PROSITE" id="PS50021">
    <property type="entry name" value="CH"/>
    <property type="match status" value="1"/>
</dbReference>
<dbReference type="SUPFAM" id="SSF49265">
    <property type="entry name" value="Fibronectin type III"/>
    <property type="match status" value="1"/>
</dbReference>
<gene>
    <name evidence="3" type="ORF">M0811_03127</name>
</gene>
<dbReference type="Gene3D" id="1.10.418.10">
    <property type="entry name" value="Calponin-like domain"/>
    <property type="match status" value="2"/>
</dbReference>
<evidence type="ECO:0000259" key="2">
    <source>
        <dbReference type="PROSITE" id="PS50853"/>
    </source>
</evidence>
<dbReference type="SMART" id="SM00033">
    <property type="entry name" value="CH"/>
    <property type="match status" value="1"/>
</dbReference>
<evidence type="ECO:0000259" key="1">
    <source>
        <dbReference type="PROSITE" id="PS50021"/>
    </source>
</evidence>
<dbReference type="InterPro" id="IPR001715">
    <property type="entry name" value="CH_dom"/>
</dbReference>
<dbReference type="PROSITE" id="PS50853">
    <property type="entry name" value="FN3"/>
    <property type="match status" value="1"/>
</dbReference>
<dbReference type="InterPro" id="IPR003961">
    <property type="entry name" value="FN3_dom"/>
</dbReference>
<comment type="caution">
    <text evidence="3">The sequence shown here is derived from an EMBL/GenBank/DDBJ whole genome shotgun (WGS) entry which is preliminary data.</text>
</comment>
<dbReference type="CDD" id="cd00063">
    <property type="entry name" value="FN3"/>
    <property type="match status" value="1"/>
</dbReference>
<dbReference type="Pfam" id="PF00307">
    <property type="entry name" value="CH"/>
    <property type="match status" value="2"/>
</dbReference>
<keyword evidence="4" id="KW-1185">Reference proteome</keyword>
<dbReference type="AlphaFoldDB" id="A0A9Q0L6A5"/>
<organism evidence="3 4">
    <name type="scientific">Anaeramoeba ignava</name>
    <name type="common">Anaerobic marine amoeba</name>
    <dbReference type="NCBI Taxonomy" id="1746090"/>
    <lineage>
        <taxon>Eukaryota</taxon>
        <taxon>Metamonada</taxon>
        <taxon>Anaeramoebidae</taxon>
        <taxon>Anaeramoeba</taxon>
    </lineage>
</organism>
<dbReference type="Gene3D" id="2.60.40.10">
    <property type="entry name" value="Immunoglobulins"/>
    <property type="match status" value="1"/>
</dbReference>
<dbReference type="InterPro" id="IPR036116">
    <property type="entry name" value="FN3_sf"/>
</dbReference>
<dbReference type="InterPro" id="IPR013783">
    <property type="entry name" value="Ig-like_fold"/>
</dbReference>
<dbReference type="EMBL" id="JAPDFW010000136">
    <property type="protein sequence ID" value="KAJ5066783.1"/>
    <property type="molecule type" value="Genomic_DNA"/>
</dbReference>
<evidence type="ECO:0000313" key="4">
    <source>
        <dbReference type="Proteomes" id="UP001149090"/>
    </source>
</evidence>
<proteinExistence type="predicted"/>
<dbReference type="PANTHER" id="PTHR11915">
    <property type="entry name" value="SPECTRIN/FILAMIN RELATED CYTOSKELETAL PROTEIN"/>
    <property type="match status" value="1"/>
</dbReference>
<sequence>MSSRSINLQNSPEVQKVYVNWCNSYLRSLNLKVSNLDKDFQNGVLLIKLVEIISGQKCKLKYRQHPKNQIELIDNCSVALRYVKFYFSNGDAYFALVESEFPDQKETFQIKFKNPVEKLKKSFNFANKLMDIPELLDPEDVFKEKMDEFSHFLYTSYFFKFHFQNNKKRIPKENYKNILLDSSSKNSKTEIDSPQKSKFSSPIKEIKSIEQISKIISSPNEMQKEINGMKFIKIESTKNSIFLEWKSRKKEPFYEVKNNLYLIFDSKKKKIYLRPQKEENQKKWVIQKEIITKSFVPKKITFISSTPSFDSCLLQWEIPKHYKIPIEHYEIEIISDEKKKKNKNSKLQKTFVNEIVINKLKPNYLYHFRIRTFNKKGYSEWSDFNSFKTISSFTPSTIQDGIKIIQNDPNHLAIKWNEPENNGHVIDYYQLELNGQIIEHVQNPLLI</sequence>
<evidence type="ECO:0000313" key="3">
    <source>
        <dbReference type="EMBL" id="KAJ5066783.1"/>
    </source>
</evidence>
<name>A0A9Q0L6A5_ANAIG</name>
<feature type="domain" description="Calponin-homology (CH)" evidence="1">
    <location>
        <begin position="12"/>
        <end position="163"/>
    </location>
</feature>